<feature type="transmembrane region" description="Helical" evidence="1">
    <location>
        <begin position="56"/>
        <end position="73"/>
    </location>
</feature>
<evidence type="ECO:0000256" key="1">
    <source>
        <dbReference type="SAM" id="Phobius"/>
    </source>
</evidence>
<name>X0XTT3_9ZZZZ</name>
<gene>
    <name evidence="2" type="ORF">S01H1_83613</name>
</gene>
<keyword evidence="1" id="KW-0472">Membrane</keyword>
<keyword evidence="1" id="KW-0812">Transmembrane</keyword>
<keyword evidence="1" id="KW-1133">Transmembrane helix</keyword>
<sequence length="82" mass="9480">MLFRSTGLGKTELVAQIADVTRQGDYLILHVDTLEPVRWRIRAGINLRDLRTLIRLILKLSVITFLVVPTHWFKKAEHPGDF</sequence>
<dbReference type="EMBL" id="BARS01056880">
    <property type="protein sequence ID" value="GAG46639.1"/>
    <property type="molecule type" value="Genomic_DNA"/>
</dbReference>
<comment type="caution">
    <text evidence="2">The sequence shown here is derived from an EMBL/GenBank/DDBJ whole genome shotgun (WGS) entry which is preliminary data.</text>
</comment>
<proteinExistence type="predicted"/>
<accession>X0XTT3</accession>
<organism evidence="2">
    <name type="scientific">marine sediment metagenome</name>
    <dbReference type="NCBI Taxonomy" id="412755"/>
    <lineage>
        <taxon>unclassified sequences</taxon>
        <taxon>metagenomes</taxon>
        <taxon>ecological metagenomes</taxon>
    </lineage>
</organism>
<dbReference type="AlphaFoldDB" id="X0XTT3"/>
<protein>
    <submittedName>
        <fullName evidence="2">Uncharacterized protein</fullName>
    </submittedName>
</protein>
<evidence type="ECO:0000313" key="2">
    <source>
        <dbReference type="EMBL" id="GAG46639.1"/>
    </source>
</evidence>
<reference evidence="2" key="1">
    <citation type="journal article" date="2014" name="Front. Microbiol.">
        <title>High frequency of phylogenetically diverse reductive dehalogenase-homologous genes in deep subseafloor sedimentary metagenomes.</title>
        <authorList>
            <person name="Kawai M."/>
            <person name="Futagami T."/>
            <person name="Toyoda A."/>
            <person name="Takaki Y."/>
            <person name="Nishi S."/>
            <person name="Hori S."/>
            <person name="Arai W."/>
            <person name="Tsubouchi T."/>
            <person name="Morono Y."/>
            <person name="Uchiyama I."/>
            <person name="Ito T."/>
            <person name="Fujiyama A."/>
            <person name="Inagaki F."/>
            <person name="Takami H."/>
        </authorList>
    </citation>
    <scope>NUCLEOTIDE SEQUENCE</scope>
    <source>
        <strain evidence="2">Expedition CK06-06</strain>
    </source>
</reference>